<evidence type="ECO:0000313" key="7">
    <source>
        <dbReference type="EMBL" id="APU14552.1"/>
    </source>
</evidence>
<dbReference type="PANTHER" id="PTHR42718:SF39">
    <property type="entry name" value="ACTINORHODIN TRANSPORTER-RELATED"/>
    <property type="match status" value="1"/>
</dbReference>
<dbReference type="Gene3D" id="1.20.1250.20">
    <property type="entry name" value="MFS general substrate transporter like domains"/>
    <property type="match status" value="1"/>
</dbReference>
<feature type="transmembrane region" description="Helical" evidence="5">
    <location>
        <begin position="249"/>
        <end position="270"/>
    </location>
</feature>
<evidence type="ECO:0000256" key="3">
    <source>
        <dbReference type="ARBA" id="ARBA00022989"/>
    </source>
</evidence>
<dbReference type="GO" id="GO:0005886">
    <property type="term" value="C:plasma membrane"/>
    <property type="evidence" value="ECO:0007669"/>
    <property type="project" value="UniProtKB-SubCell"/>
</dbReference>
<proteinExistence type="predicted"/>
<feature type="transmembrane region" description="Helical" evidence="5">
    <location>
        <begin position="157"/>
        <end position="179"/>
    </location>
</feature>
<evidence type="ECO:0000313" key="8">
    <source>
        <dbReference type="Proteomes" id="UP000185511"/>
    </source>
</evidence>
<evidence type="ECO:0000256" key="5">
    <source>
        <dbReference type="SAM" id="Phobius"/>
    </source>
</evidence>
<dbReference type="PANTHER" id="PTHR42718">
    <property type="entry name" value="MAJOR FACILITATOR SUPERFAMILY MULTIDRUG TRANSPORTER MFSC"/>
    <property type="match status" value="1"/>
</dbReference>
<feature type="transmembrane region" description="Helical" evidence="5">
    <location>
        <begin position="326"/>
        <end position="346"/>
    </location>
</feature>
<dbReference type="SUPFAM" id="SSF103473">
    <property type="entry name" value="MFS general substrate transporter"/>
    <property type="match status" value="1"/>
</dbReference>
<dbReference type="InterPro" id="IPR020846">
    <property type="entry name" value="MFS_dom"/>
</dbReference>
<comment type="subcellular location">
    <subcellularLocation>
        <location evidence="1">Cell membrane</location>
        <topology evidence="1">Multi-pass membrane protein</topology>
    </subcellularLocation>
</comment>
<feature type="transmembrane region" description="Helical" evidence="5">
    <location>
        <begin position="223"/>
        <end position="243"/>
    </location>
</feature>
<dbReference type="Proteomes" id="UP000185511">
    <property type="component" value="Chromosome"/>
</dbReference>
<dbReference type="RefSeq" id="WP_075740407.1">
    <property type="nucleotide sequence ID" value="NZ_CP016076.1"/>
</dbReference>
<keyword evidence="4 5" id="KW-0472">Membrane</keyword>
<dbReference type="KEGG" id="acad:UA74_12460"/>
<feature type="transmembrane region" description="Helical" evidence="5">
    <location>
        <begin position="99"/>
        <end position="118"/>
    </location>
</feature>
<feature type="transmembrane region" description="Helical" evidence="5">
    <location>
        <begin position="191"/>
        <end position="211"/>
    </location>
</feature>
<gene>
    <name evidence="7" type="ORF">UA74_12460</name>
</gene>
<keyword evidence="3 5" id="KW-1133">Transmembrane helix</keyword>
<feature type="transmembrane region" description="Helical" evidence="5">
    <location>
        <begin position="31"/>
        <end position="55"/>
    </location>
</feature>
<feature type="transmembrane region" description="Helical" evidence="5">
    <location>
        <begin position="433"/>
        <end position="453"/>
    </location>
</feature>
<feature type="transmembrane region" description="Helical" evidence="5">
    <location>
        <begin position="67"/>
        <end position="87"/>
    </location>
</feature>
<dbReference type="PROSITE" id="PS50850">
    <property type="entry name" value="MFS"/>
    <property type="match status" value="1"/>
</dbReference>
<name>A0AAC9LD91_9PSEU</name>
<evidence type="ECO:0000256" key="1">
    <source>
        <dbReference type="ARBA" id="ARBA00004651"/>
    </source>
</evidence>
<feature type="transmembrane region" description="Helical" evidence="5">
    <location>
        <begin position="465"/>
        <end position="483"/>
    </location>
</feature>
<evidence type="ECO:0000259" key="6">
    <source>
        <dbReference type="PROSITE" id="PS50850"/>
    </source>
</evidence>
<dbReference type="PRINTS" id="PR01036">
    <property type="entry name" value="TCRTETB"/>
</dbReference>
<dbReference type="Gene3D" id="1.20.1720.10">
    <property type="entry name" value="Multidrug resistance protein D"/>
    <property type="match status" value="1"/>
</dbReference>
<dbReference type="GO" id="GO:0022857">
    <property type="term" value="F:transmembrane transporter activity"/>
    <property type="evidence" value="ECO:0007669"/>
    <property type="project" value="InterPro"/>
</dbReference>
<evidence type="ECO:0000256" key="4">
    <source>
        <dbReference type="ARBA" id="ARBA00023136"/>
    </source>
</evidence>
<accession>A0AAC9LD91</accession>
<feature type="transmembrane region" description="Helical" evidence="5">
    <location>
        <begin position="358"/>
        <end position="380"/>
    </location>
</feature>
<feature type="transmembrane region" description="Helical" evidence="5">
    <location>
        <begin position="392"/>
        <end position="412"/>
    </location>
</feature>
<sequence length="495" mass="50891">MTIQEGVSSVASGHSGADVDTAVDSQERRQFWILLVTMAGTFLALLDSFIVNVAIPSIQRDLGANLAEIQLIVGGYTLVYGLLLITGGRLGDIRGYRPTFIVGVLVFIVASAACALASSPGALIAFRVAQGVGAALFYPQVLSILQTAFSGRRRTMAFGVFGATIGLASIAGQVLGGILTSADLFGLGWRTIFLINVPVGLLAVVGAWRVLPRTRSDSPPRLDLVGSVIVSVALGMLVLPLVIGREIGWPVWTTVLLAASVPALIGYVAWENRVARRGGDPLTDPALFRSGPFAAGSGIALAFFSGNAALFLLLTLELQTGLGMSALGAGLVFVPLSAAFMISSVVAPRLTPRFGNGVLTFGYVLNAAGTALLIGTSAVLGPDLTGPAMIPSLILIGFGQGLGVSPLLGAVLSAVPPREAGAASGVMETLIQIAMSLGIAVIGLIFFTLLGPVEGVVDPAHATRAFTLALIANLVVALIAIPLTRRLPPMRRAGG</sequence>
<dbReference type="AlphaFoldDB" id="A0AAC9LD91"/>
<dbReference type="CDD" id="cd17321">
    <property type="entry name" value="MFS_MMR_MDR_like"/>
    <property type="match status" value="1"/>
</dbReference>
<protein>
    <submittedName>
        <fullName evidence="7">Major Facilitator Superfamily transporter</fullName>
    </submittedName>
</protein>
<dbReference type="Pfam" id="PF07690">
    <property type="entry name" value="MFS_1"/>
    <property type="match status" value="1"/>
</dbReference>
<feature type="transmembrane region" description="Helical" evidence="5">
    <location>
        <begin position="291"/>
        <end position="314"/>
    </location>
</feature>
<evidence type="ECO:0000256" key="2">
    <source>
        <dbReference type="ARBA" id="ARBA00022692"/>
    </source>
</evidence>
<feature type="domain" description="Major facilitator superfamily (MFS) profile" evidence="6">
    <location>
        <begin position="33"/>
        <end position="485"/>
    </location>
</feature>
<organism evidence="7 8">
    <name type="scientific">Actinoalloteichus fjordicus</name>
    <dbReference type="NCBI Taxonomy" id="1612552"/>
    <lineage>
        <taxon>Bacteria</taxon>
        <taxon>Bacillati</taxon>
        <taxon>Actinomycetota</taxon>
        <taxon>Actinomycetes</taxon>
        <taxon>Pseudonocardiales</taxon>
        <taxon>Pseudonocardiaceae</taxon>
        <taxon>Actinoalloteichus</taxon>
    </lineage>
</organism>
<reference evidence="8" key="1">
    <citation type="submission" date="2016-06" db="EMBL/GenBank/DDBJ databases">
        <title>Complete genome sequence of Actinoalloteichus fjordicus DSM 46855 (=ADI127-17), type strain of the new species Actinoalloteichus fjordicus.</title>
        <authorList>
            <person name="Ruckert C."/>
            <person name="Nouioui I."/>
            <person name="Willmese J."/>
            <person name="van Wezel G."/>
            <person name="Klenk H.-P."/>
            <person name="Kalinowski J."/>
            <person name="Zotchev S.B."/>
        </authorList>
    </citation>
    <scope>NUCLEOTIDE SEQUENCE [LARGE SCALE GENOMIC DNA]</scope>
    <source>
        <strain evidence="8">ADI127-7</strain>
    </source>
</reference>
<dbReference type="InterPro" id="IPR036259">
    <property type="entry name" value="MFS_trans_sf"/>
</dbReference>
<keyword evidence="8" id="KW-1185">Reference proteome</keyword>
<dbReference type="InterPro" id="IPR011701">
    <property type="entry name" value="MFS"/>
</dbReference>
<dbReference type="EMBL" id="CP016076">
    <property type="protein sequence ID" value="APU14552.1"/>
    <property type="molecule type" value="Genomic_DNA"/>
</dbReference>
<feature type="transmembrane region" description="Helical" evidence="5">
    <location>
        <begin position="124"/>
        <end position="145"/>
    </location>
</feature>
<keyword evidence="2 5" id="KW-0812">Transmembrane</keyword>